<dbReference type="AlphaFoldDB" id="I0YQ97"/>
<keyword evidence="2" id="KW-0808">Transferase</keyword>
<keyword evidence="11" id="KW-1185">Reference proteome</keyword>
<feature type="binding site" evidence="7">
    <location>
        <position position="146"/>
    </location>
    <ligand>
        <name>ATP</name>
        <dbReference type="ChEBI" id="CHEBI:30616"/>
    </ligand>
</feature>
<dbReference type="PROSITE" id="PS50011">
    <property type="entry name" value="PROTEIN_KINASE_DOM"/>
    <property type="match status" value="1"/>
</dbReference>
<dbReference type="OrthoDB" id="377346at2759"/>
<dbReference type="eggNOG" id="KOG0580">
    <property type="taxonomic scope" value="Eukaryota"/>
</dbReference>
<feature type="active site" description="Proton acceptor" evidence="6">
    <location>
        <position position="128"/>
    </location>
</feature>
<keyword evidence="5 7" id="KW-0067">ATP-binding</keyword>
<dbReference type="SMART" id="SM00220">
    <property type="entry name" value="S_TKc"/>
    <property type="match status" value="1"/>
</dbReference>
<accession>I0YQ97</accession>
<feature type="cross-link" description="Glycyl lysine isopeptide (Lys-Gly) (interchain with G-Cter in SUMO2)" evidence="8">
    <location>
        <position position="130"/>
    </location>
</feature>
<evidence type="ECO:0000313" key="11">
    <source>
        <dbReference type="Proteomes" id="UP000007264"/>
    </source>
</evidence>
<evidence type="ECO:0000256" key="1">
    <source>
        <dbReference type="ARBA" id="ARBA00022527"/>
    </source>
</evidence>
<organism evidence="10 11">
    <name type="scientific">Coccomyxa subellipsoidea (strain C-169)</name>
    <name type="common">Green microalga</name>
    <dbReference type="NCBI Taxonomy" id="574566"/>
    <lineage>
        <taxon>Eukaryota</taxon>
        <taxon>Viridiplantae</taxon>
        <taxon>Chlorophyta</taxon>
        <taxon>core chlorophytes</taxon>
        <taxon>Trebouxiophyceae</taxon>
        <taxon>Trebouxiophyceae incertae sedis</taxon>
        <taxon>Coccomyxaceae</taxon>
        <taxon>Coccomyxa</taxon>
        <taxon>Coccomyxa subellipsoidea</taxon>
    </lineage>
</organism>
<protein>
    <submittedName>
        <fullName evidence="10">Kinase-like protein</fullName>
    </submittedName>
</protein>
<keyword evidence="4" id="KW-0418">Kinase</keyword>
<evidence type="ECO:0000256" key="7">
    <source>
        <dbReference type="PIRSR" id="PIRSR630616-2"/>
    </source>
</evidence>
<feature type="binding site" evidence="7">
    <location>
        <begin position="81"/>
        <end position="83"/>
    </location>
    <ligand>
        <name>ATP</name>
        <dbReference type="ChEBI" id="CHEBI:30616"/>
    </ligand>
</feature>
<evidence type="ECO:0000256" key="4">
    <source>
        <dbReference type="ARBA" id="ARBA00022777"/>
    </source>
</evidence>
<dbReference type="InterPro" id="IPR008271">
    <property type="entry name" value="Ser/Thr_kinase_AS"/>
</dbReference>
<dbReference type="PANTHER" id="PTHR24350">
    <property type="entry name" value="SERINE/THREONINE-PROTEIN KINASE IAL-RELATED"/>
    <property type="match status" value="1"/>
</dbReference>
<dbReference type="FunFam" id="1.10.510.10:FF:000571">
    <property type="entry name" value="Maternal embryonic leucine zipper kinase"/>
    <property type="match status" value="1"/>
</dbReference>
<dbReference type="EMBL" id="AGSI01000015">
    <property type="protein sequence ID" value="EIE20566.1"/>
    <property type="molecule type" value="Genomic_DNA"/>
</dbReference>
<feature type="domain" description="Protein kinase" evidence="9">
    <location>
        <begin position="4"/>
        <end position="261"/>
    </location>
</feature>
<dbReference type="InterPro" id="IPR011009">
    <property type="entry name" value="Kinase-like_dom_sf"/>
</dbReference>
<dbReference type="InterPro" id="IPR030616">
    <property type="entry name" value="Aur-like"/>
</dbReference>
<name>I0YQ97_COCSC</name>
<dbReference type="KEGG" id="csl:COCSUDRAFT_18552"/>
<dbReference type="GO" id="GO:0004674">
    <property type="term" value="F:protein serine/threonine kinase activity"/>
    <property type="evidence" value="ECO:0007669"/>
    <property type="project" value="UniProtKB-KW"/>
</dbReference>
<evidence type="ECO:0000256" key="5">
    <source>
        <dbReference type="ARBA" id="ARBA00022840"/>
    </source>
</evidence>
<sequence length="263" mass="29093">MEDFEMVDVLGGGHLTTVALCTCSISNMRVAIKMYHKDRMSPLNERQVAREIRLQMSLQHSNIIGLFAAFQDDEGVYLVQEIAEGGDLFAELGRAGGFLPEQRVATSIMRPFVSALAYMHSQGILHRDIKPENILMTSASEIKLADFGLALDLRHETPKSCVGTLDYMPPEGGGAVPNLVPSYGFPADIWATGILCYELLVGGSPFEADTKEETYDKIMQGDLWLPSHLSANAHDFWPLQALHLNPEERPTAAQLLRHQWLAG</sequence>
<evidence type="ECO:0000256" key="3">
    <source>
        <dbReference type="ARBA" id="ARBA00022741"/>
    </source>
</evidence>
<proteinExistence type="predicted"/>
<dbReference type="Gene3D" id="1.10.510.10">
    <property type="entry name" value="Transferase(Phosphotransferase) domain 1"/>
    <property type="match status" value="1"/>
</dbReference>
<comment type="caution">
    <text evidence="10">The sequence shown here is derived from an EMBL/GenBank/DDBJ whole genome shotgun (WGS) entry which is preliminary data.</text>
</comment>
<dbReference type="SUPFAM" id="SSF56112">
    <property type="entry name" value="Protein kinase-like (PK-like)"/>
    <property type="match status" value="1"/>
</dbReference>
<evidence type="ECO:0000256" key="2">
    <source>
        <dbReference type="ARBA" id="ARBA00022679"/>
    </source>
</evidence>
<keyword evidence="1" id="KW-0723">Serine/threonine-protein kinase</keyword>
<evidence type="ECO:0000256" key="8">
    <source>
        <dbReference type="PIRSR" id="PIRSR630616-3"/>
    </source>
</evidence>
<dbReference type="Pfam" id="PF00069">
    <property type="entry name" value="Pkinase"/>
    <property type="match status" value="1"/>
</dbReference>
<evidence type="ECO:0000256" key="6">
    <source>
        <dbReference type="PIRSR" id="PIRSR630616-1"/>
    </source>
</evidence>
<dbReference type="GeneID" id="17038600"/>
<keyword evidence="3 7" id="KW-0547">Nucleotide-binding</keyword>
<dbReference type="STRING" id="574566.I0YQ97"/>
<dbReference type="RefSeq" id="XP_005645110.1">
    <property type="nucleotide sequence ID" value="XM_005645053.1"/>
</dbReference>
<dbReference type="Proteomes" id="UP000007264">
    <property type="component" value="Unassembled WGS sequence"/>
</dbReference>
<evidence type="ECO:0000259" key="9">
    <source>
        <dbReference type="PROSITE" id="PS50011"/>
    </source>
</evidence>
<feature type="binding site" evidence="7">
    <location>
        <begin position="132"/>
        <end position="133"/>
    </location>
    <ligand>
        <name>ATP</name>
        <dbReference type="ChEBI" id="CHEBI:30616"/>
    </ligand>
</feature>
<feature type="binding site" evidence="7">
    <location>
        <position position="33"/>
    </location>
    <ligand>
        <name>ATP</name>
        <dbReference type="ChEBI" id="CHEBI:30616"/>
    </ligand>
</feature>
<reference evidence="10 11" key="1">
    <citation type="journal article" date="2012" name="Genome Biol.">
        <title>The genome of the polar eukaryotic microalga coccomyxa subellipsoidea reveals traits of cold adaptation.</title>
        <authorList>
            <person name="Blanc G."/>
            <person name="Agarkova I."/>
            <person name="Grimwood J."/>
            <person name="Kuo A."/>
            <person name="Brueggeman A."/>
            <person name="Dunigan D."/>
            <person name="Gurnon J."/>
            <person name="Ladunga I."/>
            <person name="Lindquist E."/>
            <person name="Lucas S."/>
            <person name="Pangilinan J."/>
            <person name="Proschold T."/>
            <person name="Salamov A."/>
            <person name="Schmutz J."/>
            <person name="Weeks D."/>
            <person name="Yamada T."/>
            <person name="Claverie J.M."/>
            <person name="Grigoriev I."/>
            <person name="Van Etten J."/>
            <person name="Lomsadze A."/>
            <person name="Borodovsky M."/>
        </authorList>
    </citation>
    <scope>NUCLEOTIDE SEQUENCE [LARGE SCALE GENOMIC DNA]</scope>
    <source>
        <strain evidence="10 11">C-169</strain>
    </source>
</reference>
<dbReference type="GO" id="GO:0005524">
    <property type="term" value="F:ATP binding"/>
    <property type="evidence" value="ECO:0007669"/>
    <property type="project" value="UniProtKB-KW"/>
</dbReference>
<gene>
    <name evidence="10" type="ORF">COCSUDRAFT_18552</name>
</gene>
<dbReference type="InterPro" id="IPR000719">
    <property type="entry name" value="Prot_kinase_dom"/>
</dbReference>
<evidence type="ECO:0000313" key="10">
    <source>
        <dbReference type="EMBL" id="EIE20566.1"/>
    </source>
</evidence>
<dbReference type="PROSITE" id="PS00108">
    <property type="entry name" value="PROTEIN_KINASE_ST"/>
    <property type="match status" value="1"/>
</dbReference>